<evidence type="ECO:0000256" key="2">
    <source>
        <dbReference type="ARBA" id="ARBA00022490"/>
    </source>
</evidence>
<dbReference type="GO" id="GO:0005524">
    <property type="term" value="F:ATP binding"/>
    <property type="evidence" value="ECO:0007669"/>
    <property type="project" value="UniProtKB-UniRule"/>
</dbReference>
<dbReference type="InterPro" id="IPR027417">
    <property type="entry name" value="P-loop_NTPase"/>
</dbReference>
<comment type="subcellular location">
    <subcellularLocation>
        <location evidence="1">Cytoplasm</location>
        <location evidence="1">Cytoskeleton</location>
    </subcellularLocation>
</comment>
<dbReference type="PANTHER" id="PTHR47969">
    <property type="entry name" value="CHROMOSOME-ASSOCIATED KINESIN KIF4A-RELATED"/>
    <property type="match status" value="1"/>
</dbReference>
<dbReference type="PROSITE" id="PS50067">
    <property type="entry name" value="KINESIN_MOTOR_2"/>
    <property type="match status" value="1"/>
</dbReference>
<feature type="coiled-coil region" evidence="8">
    <location>
        <begin position="320"/>
        <end position="347"/>
    </location>
</feature>
<accession>A0ABD2PS18</accession>
<comment type="caution">
    <text evidence="10">The sequence shown here is derived from an EMBL/GenBank/DDBJ whole genome shotgun (WGS) entry which is preliminary data.</text>
</comment>
<dbReference type="InterPro" id="IPR036961">
    <property type="entry name" value="Kinesin_motor_dom_sf"/>
</dbReference>
<keyword evidence="11" id="KW-1185">Reference proteome</keyword>
<gene>
    <name evidence="10" type="ORF">Ciccas_011931</name>
</gene>
<dbReference type="PRINTS" id="PR00380">
    <property type="entry name" value="KINESINHEAVY"/>
</dbReference>
<feature type="domain" description="Kinesin motor" evidence="9">
    <location>
        <begin position="3"/>
        <end position="307"/>
    </location>
</feature>
<evidence type="ECO:0000256" key="3">
    <source>
        <dbReference type="ARBA" id="ARBA00022741"/>
    </source>
</evidence>
<evidence type="ECO:0000313" key="11">
    <source>
        <dbReference type="Proteomes" id="UP001626550"/>
    </source>
</evidence>
<dbReference type="GO" id="GO:0003774">
    <property type="term" value="F:cytoskeletal motor activity"/>
    <property type="evidence" value="ECO:0007669"/>
    <property type="project" value="UniProtKB-UniRule"/>
</dbReference>
<reference evidence="10 11" key="1">
    <citation type="submission" date="2024-11" db="EMBL/GenBank/DDBJ databases">
        <title>Adaptive evolution of stress response genes in parasites aligns with host niche diversity.</title>
        <authorList>
            <person name="Hahn C."/>
            <person name="Resl P."/>
        </authorList>
    </citation>
    <scope>NUCLEOTIDE SEQUENCE [LARGE SCALE GENOMIC DNA]</scope>
    <source>
        <strain evidence="10">EGGRZ-B1_66</strain>
        <tissue evidence="10">Body</tissue>
    </source>
</reference>
<keyword evidence="3 7" id="KW-0547">Nucleotide-binding</keyword>
<dbReference type="Gene3D" id="3.40.850.10">
    <property type="entry name" value="Kinesin motor domain"/>
    <property type="match status" value="1"/>
</dbReference>
<evidence type="ECO:0000259" key="9">
    <source>
        <dbReference type="PROSITE" id="PS50067"/>
    </source>
</evidence>
<dbReference type="EMBL" id="JBJKFK010003824">
    <property type="protein sequence ID" value="KAL3309522.1"/>
    <property type="molecule type" value="Genomic_DNA"/>
</dbReference>
<dbReference type="Pfam" id="PF00225">
    <property type="entry name" value="Kinesin"/>
    <property type="match status" value="1"/>
</dbReference>
<dbReference type="GO" id="GO:0005856">
    <property type="term" value="C:cytoskeleton"/>
    <property type="evidence" value="ECO:0007669"/>
    <property type="project" value="UniProtKB-SubCell"/>
</dbReference>
<dbReference type="CDD" id="cd00106">
    <property type="entry name" value="KISc"/>
    <property type="match status" value="1"/>
</dbReference>
<proteinExistence type="inferred from homology"/>
<dbReference type="PANTHER" id="PTHR47969:SF15">
    <property type="entry name" value="CHROMOSOME-ASSOCIATED KINESIN KIF4A-RELATED"/>
    <property type="match status" value="1"/>
</dbReference>
<evidence type="ECO:0000256" key="5">
    <source>
        <dbReference type="ARBA" id="ARBA00023054"/>
    </source>
</evidence>
<sequence length="445" mass="49812">MSSIKVYIRVRDDETGDVATNINNNILSVPQKQLLFDFDGIFKSQTQDDFYVSTVAPVLSEIFTGVNATILAYGATGSGKTYTMGTDSHVDAEAGLVTRLVGDIFTNLSSKRHEISLSMLEIYNEELKDLLSAKENMLFLREDAHNVSVENLSSRRVTSASDFLEFMHQGIARRIVSSTAMNLQSSRSHCILELKISIYKEDLKTTSLIRLVDLAGSERIRRTHAEGDRLREGININQGLFALGQVINKLSENQSHIPYRDSKLTRILKPSLGGNSITIMIACCSNSIDNLDETINTLRYASKARRIRNKPTKNISSTLNQDSLVIVNQLQQRIKQLECELSVAQAQSHTKHPLCESNEENQEPPAKRMAIISKKHEAEIRDEKIVSKLQAESQNQNFAESEGYPIKFSKASCESLQGQLKQDLQEDAEEVCHRSYLDYVSSSSS</sequence>
<dbReference type="InterPro" id="IPR027640">
    <property type="entry name" value="Kinesin-like_fam"/>
</dbReference>
<evidence type="ECO:0000313" key="10">
    <source>
        <dbReference type="EMBL" id="KAL3309522.1"/>
    </source>
</evidence>
<dbReference type="SMART" id="SM00129">
    <property type="entry name" value="KISc"/>
    <property type="match status" value="1"/>
</dbReference>
<dbReference type="InterPro" id="IPR001752">
    <property type="entry name" value="Kinesin_motor_dom"/>
</dbReference>
<name>A0ABD2PS18_9PLAT</name>
<keyword evidence="4 7" id="KW-0067">ATP-binding</keyword>
<comment type="similarity">
    <text evidence="7">Belongs to the TRAFAC class myosin-kinesin ATPase superfamily. Kinesin family.</text>
</comment>
<evidence type="ECO:0000256" key="7">
    <source>
        <dbReference type="PROSITE-ProRule" id="PRU00283"/>
    </source>
</evidence>
<keyword evidence="7" id="KW-0505">Motor protein</keyword>
<evidence type="ECO:0000256" key="6">
    <source>
        <dbReference type="ARBA" id="ARBA00023212"/>
    </source>
</evidence>
<protein>
    <recommendedName>
        <fullName evidence="9">Kinesin motor domain-containing protein</fullName>
    </recommendedName>
</protein>
<dbReference type="Proteomes" id="UP001626550">
    <property type="component" value="Unassembled WGS sequence"/>
</dbReference>
<keyword evidence="5 8" id="KW-0175">Coiled coil</keyword>
<evidence type="ECO:0000256" key="8">
    <source>
        <dbReference type="SAM" id="Coils"/>
    </source>
</evidence>
<dbReference type="AlphaFoldDB" id="A0ABD2PS18"/>
<organism evidence="10 11">
    <name type="scientific">Cichlidogyrus casuarinus</name>
    <dbReference type="NCBI Taxonomy" id="1844966"/>
    <lineage>
        <taxon>Eukaryota</taxon>
        <taxon>Metazoa</taxon>
        <taxon>Spiralia</taxon>
        <taxon>Lophotrochozoa</taxon>
        <taxon>Platyhelminthes</taxon>
        <taxon>Monogenea</taxon>
        <taxon>Monopisthocotylea</taxon>
        <taxon>Dactylogyridea</taxon>
        <taxon>Ancyrocephalidae</taxon>
        <taxon>Cichlidogyrus</taxon>
    </lineage>
</organism>
<keyword evidence="2" id="KW-0963">Cytoplasm</keyword>
<evidence type="ECO:0000256" key="4">
    <source>
        <dbReference type="ARBA" id="ARBA00022840"/>
    </source>
</evidence>
<dbReference type="SUPFAM" id="SSF52540">
    <property type="entry name" value="P-loop containing nucleoside triphosphate hydrolases"/>
    <property type="match status" value="1"/>
</dbReference>
<feature type="binding site" evidence="7">
    <location>
        <begin position="74"/>
        <end position="81"/>
    </location>
    <ligand>
        <name>ATP</name>
        <dbReference type="ChEBI" id="CHEBI:30616"/>
    </ligand>
</feature>
<keyword evidence="6" id="KW-0206">Cytoskeleton</keyword>
<evidence type="ECO:0000256" key="1">
    <source>
        <dbReference type="ARBA" id="ARBA00004245"/>
    </source>
</evidence>